<evidence type="ECO:0000313" key="3">
    <source>
        <dbReference type="Proteomes" id="UP000321393"/>
    </source>
</evidence>
<name>A0A5D3BI24_CUCMM</name>
<sequence>MAKRTGESSFLRLCDAVFVHGHALDFKIDGHGSEGNSRTMDRKLVTLCSEFLNGGTNTTEIVIEWGWQN</sequence>
<dbReference type="EMBL" id="SSTD01017849">
    <property type="protein sequence ID" value="TYJ98726.1"/>
    <property type="molecule type" value="Genomic_DNA"/>
</dbReference>
<reference evidence="3 4" key="1">
    <citation type="submission" date="2019-08" db="EMBL/GenBank/DDBJ databases">
        <title>Draft genome sequences of two oriental melons (Cucumis melo L. var makuwa).</title>
        <authorList>
            <person name="Kwon S.-Y."/>
        </authorList>
    </citation>
    <scope>NUCLEOTIDE SEQUENCE [LARGE SCALE GENOMIC DNA]</scope>
    <source>
        <strain evidence="4">cv. Chang Bougi</strain>
        <strain evidence="3">cv. SW 3</strain>
        <tissue evidence="2">Leaf</tissue>
    </source>
</reference>
<dbReference type="Proteomes" id="UP000321393">
    <property type="component" value="Unassembled WGS sequence"/>
</dbReference>
<dbReference type="Proteomes" id="UP000321947">
    <property type="component" value="Unassembled WGS sequence"/>
</dbReference>
<evidence type="ECO:0000313" key="4">
    <source>
        <dbReference type="Proteomes" id="UP000321947"/>
    </source>
</evidence>
<dbReference type="AlphaFoldDB" id="A0A5D3BI24"/>
<evidence type="ECO:0000313" key="1">
    <source>
        <dbReference type="EMBL" id="KAA0032693.1"/>
    </source>
</evidence>
<evidence type="ECO:0000313" key="2">
    <source>
        <dbReference type="EMBL" id="TYJ98726.1"/>
    </source>
</evidence>
<proteinExistence type="predicted"/>
<comment type="caution">
    <text evidence="2">The sequence shown here is derived from an EMBL/GenBank/DDBJ whole genome shotgun (WGS) entry which is preliminary data.</text>
</comment>
<protein>
    <submittedName>
        <fullName evidence="2">Cytochrome P450 77A3-like</fullName>
    </submittedName>
</protein>
<gene>
    <name evidence="2" type="ORF">E5676_scaffold156G00240</name>
    <name evidence="1" type="ORF">E6C27_scaffold853G00210</name>
</gene>
<dbReference type="OrthoDB" id="1740340at2759"/>
<accession>A0A5D3BI24</accession>
<organism evidence="2 4">
    <name type="scientific">Cucumis melo var. makuwa</name>
    <name type="common">Oriental melon</name>
    <dbReference type="NCBI Taxonomy" id="1194695"/>
    <lineage>
        <taxon>Eukaryota</taxon>
        <taxon>Viridiplantae</taxon>
        <taxon>Streptophyta</taxon>
        <taxon>Embryophyta</taxon>
        <taxon>Tracheophyta</taxon>
        <taxon>Spermatophyta</taxon>
        <taxon>Magnoliopsida</taxon>
        <taxon>eudicotyledons</taxon>
        <taxon>Gunneridae</taxon>
        <taxon>Pentapetalae</taxon>
        <taxon>rosids</taxon>
        <taxon>fabids</taxon>
        <taxon>Cucurbitales</taxon>
        <taxon>Cucurbitaceae</taxon>
        <taxon>Benincaseae</taxon>
        <taxon>Cucumis</taxon>
    </lineage>
</organism>
<dbReference type="EMBL" id="SSTE01021224">
    <property type="protein sequence ID" value="KAA0032693.1"/>
    <property type="molecule type" value="Genomic_DNA"/>
</dbReference>